<proteinExistence type="predicted"/>
<accession>A0AAD8XVA1</accession>
<protein>
    <submittedName>
        <fullName evidence="1">Uncharacterized protein</fullName>
    </submittedName>
</protein>
<gene>
    <name evidence="1" type="ORF">QTG54_014840</name>
</gene>
<evidence type="ECO:0000313" key="2">
    <source>
        <dbReference type="Proteomes" id="UP001224775"/>
    </source>
</evidence>
<comment type="caution">
    <text evidence="1">The sequence shown here is derived from an EMBL/GenBank/DDBJ whole genome shotgun (WGS) entry which is preliminary data.</text>
</comment>
<evidence type="ECO:0000313" key="1">
    <source>
        <dbReference type="EMBL" id="KAK1734333.1"/>
    </source>
</evidence>
<dbReference type="Proteomes" id="UP001224775">
    <property type="component" value="Unassembled WGS sequence"/>
</dbReference>
<reference evidence="1" key="1">
    <citation type="submission" date="2023-06" db="EMBL/GenBank/DDBJ databases">
        <title>Survivors Of The Sea: Transcriptome response of Skeletonema marinoi to long-term dormancy.</title>
        <authorList>
            <person name="Pinder M.I.M."/>
            <person name="Kourtchenko O."/>
            <person name="Robertson E.K."/>
            <person name="Larsson T."/>
            <person name="Maumus F."/>
            <person name="Osuna-Cruz C.M."/>
            <person name="Vancaester E."/>
            <person name="Stenow R."/>
            <person name="Vandepoele K."/>
            <person name="Ploug H."/>
            <person name="Bruchert V."/>
            <person name="Godhe A."/>
            <person name="Topel M."/>
        </authorList>
    </citation>
    <scope>NUCLEOTIDE SEQUENCE</scope>
    <source>
        <strain evidence="1">R05AC</strain>
    </source>
</reference>
<organism evidence="1 2">
    <name type="scientific">Skeletonema marinoi</name>
    <dbReference type="NCBI Taxonomy" id="267567"/>
    <lineage>
        <taxon>Eukaryota</taxon>
        <taxon>Sar</taxon>
        <taxon>Stramenopiles</taxon>
        <taxon>Ochrophyta</taxon>
        <taxon>Bacillariophyta</taxon>
        <taxon>Coscinodiscophyceae</taxon>
        <taxon>Thalassiosirophycidae</taxon>
        <taxon>Thalassiosirales</taxon>
        <taxon>Skeletonemataceae</taxon>
        <taxon>Skeletonema</taxon>
        <taxon>Skeletonema marinoi-dohrnii complex</taxon>
    </lineage>
</organism>
<name>A0AAD8XVA1_9STRA</name>
<dbReference type="AlphaFoldDB" id="A0AAD8XVA1"/>
<keyword evidence="2" id="KW-1185">Reference proteome</keyword>
<sequence>MLALFEIASNIQEITEQGVLKWLSYEKLKKIQRNNWRQFKLRMGIYFEHKIPAIIIGIRTVSKRFSAFAIDAPSHHPYHQHEKNLLNCATELDRIAAECRALYTTIPDLSALSVPAAVTIVIQRILESTIPALKESAKKIQDLIAFPEHRDDLGPFYSKRHAIKAALKLPKGSSARGDAIQDMVHMGLVPSQSSLYRAINDVEEEGNAIIDAKWTHGGR</sequence>
<dbReference type="EMBL" id="JATAAI010000039">
    <property type="protein sequence ID" value="KAK1734333.1"/>
    <property type="molecule type" value="Genomic_DNA"/>
</dbReference>